<feature type="non-terminal residue" evidence="7">
    <location>
        <position position="805"/>
    </location>
</feature>
<evidence type="ECO:0000313" key="7">
    <source>
        <dbReference type="EMBL" id="KAG8515519.1"/>
    </source>
</evidence>
<dbReference type="Pfam" id="PF00083">
    <property type="entry name" value="Sugar_tr"/>
    <property type="match status" value="1"/>
</dbReference>
<feature type="transmembrane region" description="Helical" evidence="5">
    <location>
        <begin position="708"/>
        <end position="726"/>
    </location>
</feature>
<feature type="transmembrane region" description="Helical" evidence="5">
    <location>
        <begin position="496"/>
        <end position="516"/>
    </location>
</feature>
<dbReference type="InterPro" id="IPR020846">
    <property type="entry name" value="MFS_dom"/>
</dbReference>
<dbReference type="OrthoDB" id="2544694at2759"/>
<feature type="transmembrane region" description="Helical" evidence="5">
    <location>
        <begin position="602"/>
        <end position="629"/>
    </location>
</feature>
<organism evidence="7 8">
    <name type="scientific">Galemys pyrenaicus</name>
    <name type="common">Iberian desman</name>
    <name type="synonym">Pyrenean desman</name>
    <dbReference type="NCBI Taxonomy" id="202257"/>
    <lineage>
        <taxon>Eukaryota</taxon>
        <taxon>Metazoa</taxon>
        <taxon>Chordata</taxon>
        <taxon>Craniata</taxon>
        <taxon>Vertebrata</taxon>
        <taxon>Euteleostomi</taxon>
        <taxon>Mammalia</taxon>
        <taxon>Eutheria</taxon>
        <taxon>Laurasiatheria</taxon>
        <taxon>Eulipotyphla</taxon>
        <taxon>Talpidae</taxon>
        <taxon>Galemys</taxon>
    </lineage>
</organism>
<feature type="domain" description="Major facilitator superfamily (MFS) profile" evidence="6">
    <location>
        <begin position="366"/>
        <end position="805"/>
    </location>
</feature>
<feature type="transmembrane region" description="Helical" evidence="5">
    <location>
        <begin position="464"/>
        <end position="484"/>
    </location>
</feature>
<dbReference type="PANTHER" id="PTHR24064">
    <property type="entry name" value="SOLUTE CARRIER FAMILY 22 MEMBER"/>
    <property type="match status" value="1"/>
</dbReference>
<feature type="transmembrane region" description="Helical" evidence="5">
    <location>
        <begin position="641"/>
        <end position="662"/>
    </location>
</feature>
<dbReference type="EMBL" id="JAGFMF010011709">
    <property type="protein sequence ID" value="KAG8515519.1"/>
    <property type="molecule type" value="Genomic_DNA"/>
</dbReference>
<evidence type="ECO:0000313" key="8">
    <source>
        <dbReference type="Proteomes" id="UP000700334"/>
    </source>
</evidence>
<dbReference type="InterPro" id="IPR036259">
    <property type="entry name" value="MFS_trans_sf"/>
</dbReference>
<comment type="subcellular location">
    <subcellularLocation>
        <location evidence="1">Endomembrane system</location>
        <topology evidence="1">Multi-pass membrane protein</topology>
    </subcellularLocation>
</comment>
<dbReference type="PROSITE" id="PS00216">
    <property type="entry name" value="SUGAR_TRANSPORT_1"/>
    <property type="match status" value="1"/>
</dbReference>
<dbReference type="GO" id="GO:0016020">
    <property type="term" value="C:membrane"/>
    <property type="evidence" value="ECO:0007669"/>
    <property type="project" value="InterPro"/>
</dbReference>
<dbReference type="Proteomes" id="UP000700334">
    <property type="component" value="Unassembled WGS sequence"/>
</dbReference>
<name>A0A8J6A4Z1_GALPY</name>
<feature type="transmembrane region" description="Helical" evidence="5">
    <location>
        <begin position="733"/>
        <end position="752"/>
    </location>
</feature>
<proteinExistence type="predicted"/>
<keyword evidence="2 5" id="KW-0812">Transmembrane</keyword>
<keyword evidence="3 5" id="KW-1133">Transmembrane helix</keyword>
<dbReference type="SUPFAM" id="SSF103473">
    <property type="entry name" value="MFS general substrate transporter"/>
    <property type="match status" value="1"/>
</dbReference>
<dbReference type="InterPro" id="IPR005828">
    <property type="entry name" value="MFS_sugar_transport-like"/>
</dbReference>
<protein>
    <submittedName>
        <fullName evidence="7">Solute carrier family 22 member 22</fullName>
    </submittedName>
</protein>
<reference evidence="7" key="1">
    <citation type="journal article" date="2021" name="Evol. Appl.">
        <title>The genome of the Pyrenean desman and the effects of bottlenecks and inbreeding on the genomic landscape of an endangered species.</title>
        <authorList>
            <person name="Escoda L."/>
            <person name="Castresana J."/>
        </authorList>
    </citation>
    <scope>NUCLEOTIDE SEQUENCE</scope>
    <source>
        <strain evidence="7">IBE-C5619</strain>
    </source>
</reference>
<feature type="transmembrane region" description="Helical" evidence="5">
    <location>
        <begin position="437"/>
        <end position="458"/>
    </location>
</feature>
<gene>
    <name evidence="7" type="ORF">J0S82_019296</name>
</gene>
<evidence type="ECO:0000256" key="2">
    <source>
        <dbReference type="ARBA" id="ARBA00022692"/>
    </source>
</evidence>
<accession>A0A8J6A4Z1</accession>
<sequence>YQKCWAALSSSSDHYGPAEAIFRNTQYYRACEFLVYTTNEQLFETPGPGSLVLLPVVIDRTKAQSLQSPSAALPSSEGSYWKRPSFLQRLEPFSPLQGSPLPLQELFCCCCFSRLLFLWAAASPSAPPGRSESLIAPNPLCSLGPCLIFTFKSWHQVHGNQGCRGPGGWQASQPPGHLNFSAALLLSSRPAALAAPLLLLLACLAAASTFLWTLNAVTLEVKKSLLVGGIPTLLVRIQCFCSHLSTTAINSNSSICCPDSSTMAFSELLQHVGNFGRFQILLGILLSLLNILMNTHNYAENFSGAIPAHRCYTNLLDNATFVTNNFVNLTTEALLRVSIPMAPNYKPEQCRRFRETQWQLLDADLSITNMSELETEPCLDGWVYDQSIFTSTIVTKWDLVCDKQSLKSLSQSIFMAGQMVGTPISGYFADRFGRKPILLCFSMIIGLLGTCLLFAPTFQVYCVLRFLIAISLGTVFGNSVTFLIEWIPTKVQPPVMTALSLSMSSGQVILAGLAYLFRDWHILQLVISVPYFVFFLLLWFSSESARWLIIADKLERALKELKRVAKFNGKKEAAENLSIEILKSTMQEELALVKRHSKIKEVLASSVTCKILCYLCFIRFSAVFFVFGLMLDLRNLGGNLFLSQALLGAIDIPAKFLSIFVMKFVNRRTSIIFVLFLAGSSVLVNIFVPQGEINTDQIFDGESCVQGTFVFVGSLGGAVGSLVLMTKQYFPPLPMILYGSLPILASICAYFLPETRNLPLPDTVMDVERRFKVLSAHPVKSYSKDRMQGVDEEWRCEAQPVVWTV</sequence>
<dbReference type="Gene3D" id="1.20.1250.20">
    <property type="entry name" value="MFS general substrate transporter like domains"/>
    <property type="match status" value="1"/>
</dbReference>
<feature type="transmembrane region" description="Helical" evidence="5">
    <location>
        <begin position="191"/>
        <end position="214"/>
    </location>
</feature>
<feature type="transmembrane region" description="Helical" evidence="5">
    <location>
        <begin position="669"/>
        <end position="688"/>
    </location>
</feature>
<evidence type="ECO:0000256" key="5">
    <source>
        <dbReference type="SAM" id="Phobius"/>
    </source>
</evidence>
<feature type="transmembrane region" description="Helical" evidence="5">
    <location>
        <begin position="522"/>
        <end position="540"/>
    </location>
</feature>
<dbReference type="GO" id="GO:0012505">
    <property type="term" value="C:endomembrane system"/>
    <property type="evidence" value="ECO:0007669"/>
    <property type="project" value="UniProtKB-SubCell"/>
</dbReference>
<comment type="caution">
    <text evidence="7">The sequence shown here is derived from an EMBL/GenBank/DDBJ whole genome shotgun (WGS) entry which is preliminary data.</text>
</comment>
<dbReference type="PROSITE" id="PS50850">
    <property type="entry name" value="MFS"/>
    <property type="match status" value="1"/>
</dbReference>
<dbReference type="InterPro" id="IPR005829">
    <property type="entry name" value="Sugar_transporter_CS"/>
</dbReference>
<evidence type="ECO:0000256" key="1">
    <source>
        <dbReference type="ARBA" id="ARBA00004127"/>
    </source>
</evidence>
<dbReference type="AlphaFoldDB" id="A0A8J6A4Z1"/>
<evidence type="ECO:0000256" key="4">
    <source>
        <dbReference type="ARBA" id="ARBA00023136"/>
    </source>
</evidence>
<keyword evidence="8" id="KW-1185">Reference proteome</keyword>
<keyword evidence="4 5" id="KW-0472">Membrane</keyword>
<evidence type="ECO:0000256" key="3">
    <source>
        <dbReference type="ARBA" id="ARBA00022989"/>
    </source>
</evidence>
<dbReference type="GO" id="GO:0022857">
    <property type="term" value="F:transmembrane transporter activity"/>
    <property type="evidence" value="ECO:0007669"/>
    <property type="project" value="InterPro"/>
</dbReference>
<evidence type="ECO:0000259" key="6">
    <source>
        <dbReference type="PROSITE" id="PS50850"/>
    </source>
</evidence>